<dbReference type="Proteomes" id="UP001527866">
    <property type="component" value="Unassembled WGS sequence"/>
</dbReference>
<dbReference type="EMBL" id="JAQFWQ010000057">
    <property type="protein sequence ID" value="MDA2812724.1"/>
    <property type="molecule type" value="Genomic_DNA"/>
</dbReference>
<organism evidence="2 3">
    <name type="scientific">Nocardiopsis endophytica</name>
    <dbReference type="NCBI Taxonomy" id="3018445"/>
    <lineage>
        <taxon>Bacteria</taxon>
        <taxon>Bacillati</taxon>
        <taxon>Actinomycetota</taxon>
        <taxon>Actinomycetes</taxon>
        <taxon>Streptosporangiales</taxon>
        <taxon>Nocardiopsidaceae</taxon>
        <taxon>Nocardiopsis</taxon>
    </lineage>
</organism>
<sequence length="473" mass="50312">MDAFPPPPPVPWDELVAAALVGTARAGVPGGGDDASDHPALVLLDRAALALIRDRAGVRPTTATPVPPAPGESSPWASPAAGSALDVLLDRDDPELIAEWLELARARDLTAPPPSLPALLDAGARHRVLRTAIVPVAGERGRWLASISPAWSFLLDSWPPEERVPSADRWAAEGSAGKRRILASLEEHLSPGDEDFLATALRDPAPGVRALASALLSRLPCSKRGDALARRARSHVRPGTGGRPTVRLPDPSDRALGAALGLRTLPAAGPAASPEIRREWLWTLVAHAPLRTWTGHLADDRAGVVRAASAARDWDLLDALANAAIVQRDREWAEVLLGPVMDRLLQGHSVYGSRGPALLALLPPERRCAWAADAIGDAGAPGSQFPLRVLEHVPGPWNDGLAARALRAVDAASTGPDESYLPELCRIAARRLPPSFGARVRRPRPGDPPRAAAALSDLEDVLRLRRRIHEELQ</sequence>
<dbReference type="Pfam" id="PF18944">
    <property type="entry name" value="DUF5691"/>
    <property type="match status" value="2"/>
</dbReference>
<protein>
    <submittedName>
        <fullName evidence="2">DUF5691 domain-containing protein</fullName>
    </submittedName>
</protein>
<gene>
    <name evidence="2" type="ORF">O4J56_18915</name>
</gene>
<evidence type="ECO:0000313" key="3">
    <source>
        <dbReference type="Proteomes" id="UP001527866"/>
    </source>
</evidence>
<dbReference type="InterPro" id="IPR043746">
    <property type="entry name" value="DUF5691"/>
</dbReference>
<accession>A0ABT4U702</accession>
<name>A0ABT4U702_9ACTN</name>
<evidence type="ECO:0000256" key="1">
    <source>
        <dbReference type="SAM" id="MobiDB-lite"/>
    </source>
</evidence>
<comment type="caution">
    <text evidence="2">The sequence shown here is derived from an EMBL/GenBank/DDBJ whole genome shotgun (WGS) entry which is preliminary data.</text>
</comment>
<dbReference type="RefSeq" id="WP_270687380.1">
    <property type="nucleotide sequence ID" value="NZ_JAQFWQ010000057.1"/>
</dbReference>
<keyword evidence="3" id="KW-1185">Reference proteome</keyword>
<feature type="region of interest" description="Disordered" evidence="1">
    <location>
        <begin position="229"/>
        <end position="250"/>
    </location>
</feature>
<proteinExistence type="predicted"/>
<evidence type="ECO:0000313" key="2">
    <source>
        <dbReference type="EMBL" id="MDA2812724.1"/>
    </source>
</evidence>
<reference evidence="2 3" key="1">
    <citation type="submission" date="2023-01" db="EMBL/GenBank/DDBJ databases">
        <title>Draft genome sequence of Nocardiopsis sp. RSe5-2 isolated from halophytes.</title>
        <authorList>
            <person name="Duangmal K."/>
            <person name="Chantavorakit T."/>
        </authorList>
    </citation>
    <scope>NUCLEOTIDE SEQUENCE [LARGE SCALE GENOMIC DNA]</scope>
    <source>
        <strain evidence="2 3">RSe5-2</strain>
    </source>
</reference>